<comment type="caution">
    <text evidence="1">The sequence shown here is derived from an EMBL/GenBank/DDBJ whole genome shotgun (WGS) entry which is preliminary data.</text>
</comment>
<evidence type="ECO:0000313" key="2">
    <source>
        <dbReference type="Proteomes" id="UP001281410"/>
    </source>
</evidence>
<dbReference type="EMBL" id="JANJYJ010000002">
    <property type="protein sequence ID" value="KAK3228258.1"/>
    <property type="molecule type" value="Genomic_DNA"/>
</dbReference>
<dbReference type="PANTHER" id="PTHR48449">
    <property type="entry name" value="DUF1985 DOMAIN-CONTAINING PROTEIN"/>
    <property type="match status" value="1"/>
</dbReference>
<organism evidence="1 2">
    <name type="scientific">Dipteronia sinensis</name>
    <dbReference type="NCBI Taxonomy" id="43782"/>
    <lineage>
        <taxon>Eukaryota</taxon>
        <taxon>Viridiplantae</taxon>
        <taxon>Streptophyta</taxon>
        <taxon>Embryophyta</taxon>
        <taxon>Tracheophyta</taxon>
        <taxon>Spermatophyta</taxon>
        <taxon>Magnoliopsida</taxon>
        <taxon>eudicotyledons</taxon>
        <taxon>Gunneridae</taxon>
        <taxon>Pentapetalae</taxon>
        <taxon>rosids</taxon>
        <taxon>malvids</taxon>
        <taxon>Sapindales</taxon>
        <taxon>Sapindaceae</taxon>
        <taxon>Hippocastanoideae</taxon>
        <taxon>Acereae</taxon>
        <taxon>Dipteronia</taxon>
    </lineage>
</organism>
<sequence>MMSTRNLRASLKTPLAHWYDAKITHHNHMENLQVIDKAFDGLVENTAEERDMYQKSCFGHFQRMQRGMTFFCGIGHRLLLSELHHDGPSDEMRFMLGQRSVRFSRVEFCLIIELNFEAISDTELYEDIPNGIHHKYFSGRDVVTLLNLKQGLNREWQEQFDIVKLCLLYMLNCVLIGAKERASVPI</sequence>
<protein>
    <submittedName>
        <fullName evidence="1">Uncharacterized protein</fullName>
    </submittedName>
</protein>
<proteinExistence type="predicted"/>
<dbReference type="AlphaFoldDB" id="A0AAE0B2C0"/>
<evidence type="ECO:0000313" key="1">
    <source>
        <dbReference type="EMBL" id="KAK3228258.1"/>
    </source>
</evidence>
<name>A0AAE0B2C0_9ROSI</name>
<accession>A0AAE0B2C0</accession>
<reference evidence="1" key="1">
    <citation type="journal article" date="2023" name="Plant J.">
        <title>Genome sequences and population genomics provide insights into the demographic history, inbreeding, and mutation load of two 'living fossil' tree species of Dipteronia.</title>
        <authorList>
            <person name="Feng Y."/>
            <person name="Comes H.P."/>
            <person name="Chen J."/>
            <person name="Zhu S."/>
            <person name="Lu R."/>
            <person name="Zhang X."/>
            <person name="Li P."/>
            <person name="Qiu J."/>
            <person name="Olsen K.M."/>
            <person name="Qiu Y."/>
        </authorList>
    </citation>
    <scope>NUCLEOTIDE SEQUENCE</scope>
    <source>
        <strain evidence="1">NBL</strain>
    </source>
</reference>
<gene>
    <name evidence="1" type="ORF">Dsin_008120</name>
</gene>
<dbReference type="Proteomes" id="UP001281410">
    <property type="component" value="Unassembled WGS sequence"/>
</dbReference>
<dbReference type="PANTHER" id="PTHR48449:SF1">
    <property type="entry name" value="DUF1985 DOMAIN-CONTAINING PROTEIN"/>
    <property type="match status" value="1"/>
</dbReference>
<keyword evidence="2" id="KW-1185">Reference proteome</keyword>